<evidence type="ECO:0000313" key="5">
    <source>
        <dbReference type="EMBL" id="UXI70677.1"/>
    </source>
</evidence>
<dbReference type="InterPro" id="IPR011049">
    <property type="entry name" value="Serralysin-like_metalloprot_C"/>
</dbReference>
<feature type="region of interest" description="Disordered" evidence="4">
    <location>
        <begin position="287"/>
        <end position="310"/>
    </location>
</feature>
<dbReference type="PANTHER" id="PTHR38340">
    <property type="entry name" value="S-LAYER PROTEIN"/>
    <property type="match status" value="1"/>
</dbReference>
<evidence type="ECO:0000256" key="4">
    <source>
        <dbReference type="SAM" id="MobiDB-lite"/>
    </source>
</evidence>
<evidence type="ECO:0000256" key="3">
    <source>
        <dbReference type="ARBA" id="ARBA00022837"/>
    </source>
</evidence>
<accession>A0ABY6BSC8</accession>
<dbReference type="SUPFAM" id="SSF51120">
    <property type="entry name" value="beta-Roll"/>
    <property type="match status" value="5"/>
</dbReference>
<proteinExistence type="predicted"/>
<gene>
    <name evidence="5" type="ORF">N4264_13460</name>
</gene>
<evidence type="ECO:0000313" key="6">
    <source>
        <dbReference type="Proteomes" id="UP001064632"/>
    </source>
</evidence>
<evidence type="ECO:0000256" key="1">
    <source>
        <dbReference type="ARBA" id="ARBA00004613"/>
    </source>
</evidence>
<name>A0ABY6BSC8_9GAMM</name>
<dbReference type="EMBL" id="CP104694">
    <property type="protein sequence ID" value="UXI70677.1"/>
    <property type="molecule type" value="Genomic_DNA"/>
</dbReference>
<evidence type="ECO:0008006" key="7">
    <source>
        <dbReference type="Google" id="ProtNLM"/>
    </source>
</evidence>
<evidence type="ECO:0000256" key="2">
    <source>
        <dbReference type="ARBA" id="ARBA00022525"/>
    </source>
</evidence>
<comment type="subcellular location">
    <subcellularLocation>
        <location evidence="1">Secreted</location>
    </subcellularLocation>
</comment>
<reference evidence="5" key="1">
    <citation type="submission" date="2022-09" db="EMBL/GenBank/DDBJ databases">
        <title>Tahibacter sp. nov., isolated from a fresh water.</title>
        <authorList>
            <person name="Baek J.H."/>
            <person name="Lee J.K."/>
            <person name="Kim J.M."/>
            <person name="Jeon C.O."/>
        </authorList>
    </citation>
    <scope>NUCLEOTIDE SEQUENCE</scope>
    <source>
        <strain evidence="5">W38</strain>
    </source>
</reference>
<feature type="region of interest" description="Disordered" evidence="4">
    <location>
        <begin position="378"/>
        <end position="426"/>
    </location>
</feature>
<dbReference type="Proteomes" id="UP001064632">
    <property type="component" value="Chromosome"/>
</dbReference>
<sequence>MRRDLYEFGSPGADLIRSGPEYDYVGASLGADIVYGGAGNDRLMGGTDANAYYGEEDHDYIRTGPAVATAAVAAADTDRIEGGEQSDNLFGGVGNDIVYAGKATDDINLGGTNAQGDWILGGKGDDQVFGSRELDFVNGGGGRDIAFGGAGDDVLLGDGDNDFFLNTTSIPFTNADIGKAARHTWVNNSWQTRTASMLGPGEAISVPLTPDRHFEWSITRTGDAFTFTPAVSHGTLVRVDTEGASDELHGGPGSDWMAGQAGDDTLFGEDGDDRLFGDDPVALPAGSLPGKDVLRGSNGNDRLFGNESDDALYGDDGDDVLYGDDDADTVGGQDRLFGGRGNDKLFGGRGADVLFGNDGDDNPLVGEAGDDEIYGDAGNDVLVGDGGSGTAGNDRLHGGDGNDQLMGENGNDHLSGGAGADQLSGDAGDDTLVGGIGADTLTGGAGNDRYQFGYGDDSGPGETVITDSSGMNRIAFEAGVFPQQVRLQVSGGDLVVLYGDSDRIRVAGGAAGGVIGTYEFGDGRVLTHAELMNLVAGTKDGSMKAMAPTDFGDLIEGGANADMLSLLGGHDVGYGAGGNDTIDGGPGDDVLDGGDGNDQVRGNTGSDRLYGGRGVDTLEGAAGDDDLFGGAGDDNQNGGPGNDDLVGGQGNDQLFGDEGDDLLHGGPGADLLQGGNGSDVYTFRYGDDPGASASPGTLIDDAASSISNTIRFEEGIRVEDVHLQMGSDTNGTLTVSYAAPGGAPGVFRVKCGVGGVVINRFEFGSHSSFTFSQMLARENLGNPVQVAGCPAPHTPGAVALLRTATHGECGSHAEWQAPMQGSTSFYAVNLSCTGPGGPLARRITTTDTQFYSAYPCMRAGDVDISVSACVTDQSCGPASTTRIWDNPQCN</sequence>
<keyword evidence="3" id="KW-0106">Calcium</keyword>
<dbReference type="PROSITE" id="PS00330">
    <property type="entry name" value="HEMOLYSIN_CALCIUM"/>
    <property type="match status" value="4"/>
</dbReference>
<protein>
    <recommendedName>
        <fullName evidence="7">Ca2+-binding RTX toxin-like protein</fullName>
    </recommendedName>
</protein>
<dbReference type="InterPro" id="IPR001343">
    <property type="entry name" value="Hemolysn_Ca-bd"/>
</dbReference>
<keyword evidence="6" id="KW-1185">Reference proteome</keyword>
<dbReference type="Pfam" id="PF00353">
    <property type="entry name" value="HemolysinCabind"/>
    <property type="match status" value="11"/>
</dbReference>
<dbReference type="InterPro" id="IPR018511">
    <property type="entry name" value="Hemolysin-typ_Ca-bd_CS"/>
</dbReference>
<dbReference type="PANTHER" id="PTHR38340:SF1">
    <property type="entry name" value="S-LAYER PROTEIN"/>
    <property type="match status" value="1"/>
</dbReference>
<organism evidence="5 6">
    <name type="scientific">Tahibacter amnicola</name>
    <dbReference type="NCBI Taxonomy" id="2976241"/>
    <lineage>
        <taxon>Bacteria</taxon>
        <taxon>Pseudomonadati</taxon>
        <taxon>Pseudomonadota</taxon>
        <taxon>Gammaproteobacteria</taxon>
        <taxon>Lysobacterales</taxon>
        <taxon>Rhodanobacteraceae</taxon>
        <taxon>Tahibacter</taxon>
    </lineage>
</organism>
<dbReference type="PRINTS" id="PR00313">
    <property type="entry name" value="CABNDNGRPT"/>
</dbReference>
<dbReference type="Gene3D" id="2.150.10.10">
    <property type="entry name" value="Serralysin-like metalloprotease, C-terminal"/>
    <property type="match status" value="8"/>
</dbReference>
<keyword evidence="2" id="KW-0964">Secreted</keyword>
<dbReference type="InterPro" id="IPR050557">
    <property type="entry name" value="RTX_toxin/Mannuronan_C5-epim"/>
</dbReference>
<feature type="region of interest" description="Disordered" evidence="4">
    <location>
        <begin position="578"/>
        <end position="671"/>
    </location>
</feature>